<dbReference type="PROSITE" id="PS50110">
    <property type="entry name" value="RESPONSE_REGULATORY"/>
    <property type="match status" value="2"/>
</dbReference>
<dbReference type="Pfam" id="PF18947">
    <property type="entry name" value="HAMP_2"/>
    <property type="match status" value="5"/>
</dbReference>
<evidence type="ECO:0000256" key="3">
    <source>
        <dbReference type="ARBA" id="ARBA00022553"/>
    </source>
</evidence>
<evidence type="ECO:0000256" key="1">
    <source>
        <dbReference type="ARBA" id="ARBA00000085"/>
    </source>
</evidence>
<dbReference type="SUPFAM" id="SSF47384">
    <property type="entry name" value="Homodimeric domain of signal transducing histidine kinase"/>
    <property type="match status" value="1"/>
</dbReference>
<dbReference type="InterPro" id="IPR003660">
    <property type="entry name" value="HAMP_dom"/>
</dbReference>
<name>A0A8J4PSA6_9MYCE</name>
<evidence type="ECO:0000256" key="6">
    <source>
        <dbReference type="ARBA" id="ARBA00022741"/>
    </source>
</evidence>
<evidence type="ECO:0000256" key="4">
    <source>
        <dbReference type="ARBA" id="ARBA00022679"/>
    </source>
</evidence>
<gene>
    <name evidence="16" type="ORF">CYY_006607</name>
</gene>
<dbReference type="InterPro" id="IPR003661">
    <property type="entry name" value="HisK_dim/P_dom"/>
</dbReference>
<dbReference type="InterPro" id="IPR003594">
    <property type="entry name" value="HATPase_dom"/>
</dbReference>
<evidence type="ECO:0000256" key="8">
    <source>
        <dbReference type="ARBA" id="ARBA00022840"/>
    </source>
</evidence>
<dbReference type="CDD" id="cd00082">
    <property type="entry name" value="HisKA"/>
    <property type="match status" value="1"/>
</dbReference>
<dbReference type="InterPro" id="IPR011006">
    <property type="entry name" value="CheY-like_superfamily"/>
</dbReference>
<dbReference type="PANTHER" id="PTHR45339">
    <property type="entry name" value="HYBRID SIGNAL TRANSDUCTION HISTIDINE KINASE J"/>
    <property type="match status" value="1"/>
</dbReference>
<dbReference type="SUPFAM" id="SSF52172">
    <property type="entry name" value="CheY-like"/>
    <property type="match status" value="2"/>
</dbReference>
<proteinExistence type="predicted"/>
<dbReference type="PROSITE" id="PS50885">
    <property type="entry name" value="HAMP"/>
    <property type="match status" value="8"/>
</dbReference>
<dbReference type="InterPro" id="IPR036890">
    <property type="entry name" value="HATPase_C_sf"/>
</dbReference>
<evidence type="ECO:0000256" key="11">
    <source>
        <dbReference type="PROSITE-ProRule" id="PRU00169"/>
    </source>
</evidence>
<comment type="catalytic activity">
    <reaction evidence="1">
        <text>ATP + protein L-histidine = ADP + protein N-phospho-L-histidine.</text>
        <dbReference type="EC" id="2.7.13.3"/>
    </reaction>
</comment>
<dbReference type="GO" id="GO:0016020">
    <property type="term" value="C:membrane"/>
    <property type="evidence" value="ECO:0007669"/>
    <property type="project" value="InterPro"/>
</dbReference>
<keyword evidence="8" id="KW-0067">ATP-binding</keyword>
<evidence type="ECO:0000256" key="12">
    <source>
        <dbReference type="SAM" id="MobiDB-lite"/>
    </source>
</evidence>
<evidence type="ECO:0000313" key="16">
    <source>
        <dbReference type="EMBL" id="KAF2072065.1"/>
    </source>
</evidence>
<feature type="modified residue" description="4-aspartylphosphate" evidence="11">
    <location>
        <position position="1024"/>
    </location>
</feature>
<feature type="domain" description="HAMP" evidence="15">
    <location>
        <begin position="473"/>
        <end position="525"/>
    </location>
</feature>
<evidence type="ECO:0000313" key="17">
    <source>
        <dbReference type="Proteomes" id="UP000695562"/>
    </source>
</evidence>
<feature type="domain" description="Histidine kinase" evidence="13">
    <location>
        <begin position="731"/>
        <end position="954"/>
    </location>
</feature>
<dbReference type="FunFam" id="1.20.120.1530:FF:000002">
    <property type="entry name" value="Two-component osmosensing histidine kinase"/>
    <property type="match status" value="6"/>
</dbReference>
<feature type="compositionally biased region" description="Acidic residues" evidence="12">
    <location>
        <begin position="1270"/>
        <end position="1286"/>
    </location>
</feature>
<dbReference type="Pfam" id="PF00672">
    <property type="entry name" value="HAMP"/>
    <property type="match status" value="3"/>
</dbReference>
<feature type="non-terminal residue" evidence="16">
    <location>
        <position position="1"/>
    </location>
</feature>
<dbReference type="EC" id="2.7.13.3" evidence="2"/>
<sequence length="1490" mass="162567">WKDLTDNVNTMAANLTGQVRSIAEVTTAVACGDLSKKVSINAKGEILQLKNTINTMVEQLKSFSSEVTRVSREVGTEGILGGQAEVSELDGVWKDLTDNVNTMAANLTGQVRSIAEVTTAVACGDLSKKVSINAKGEILQLKNTINTMVEQLKSFSSEVTRVAREVGTEGILGGQGEVRGVGGVWKDLTDNVNTMAANLTGQVRSIAEVTTAVACGDLSKKVSINAKGEILQLKNTINTMVEQLKSFSSEVTRVAREVGTEGILGGQAEVSDVDGVWKDLTDNVNTMAANLTGQVRSIAEVTTAVACGVLSKKVSINAKGEILQLKNTINTMVEQLNSFSSEVTRVAREVGTEGILGGQAEVSDVDGVWKDLTDNVNTMAANLTGQVRSIAEVTTAVACGDLSKKVSINAKGEILQLKNTINTMVEQLKSFSSEVTRVSREVGTEGILGGQAEVPGVDGVWKHLTDNVNTMAANLTGQVREIALVTTAVANGDLSKTISIDVRGEFLELKVTINTMVDRLNSFSSEVTRVALEVGNEGILGGQAEVPGVGGVWEDLTDNVNTMAANLTNQVREIASVTTAVANGDLSKKITLDVRGEILQLKNTINTMVDQLNSFSSEVTRVAREVGTEGKLGGQAEVPGVDGVWKDLTDNVNTMAANLTNQVRAIAEVAQGVTFGDFTRMISVEAKGEFNELKVIVNEMIRNLKETTIKNTLAKETAEAANLAKSDFMANMSHEIRTPMNGIIGMTDLTLDTELTAEQREYLTMVQSSAGSLLTIINDILDFSKIEAGRLELDQSEFSLRNNLYDTLKTLAWRAHQKGLELICDIPSDVPDGLIGDPGRLRQIITNLVGNAIKFTAQGEVDLEVSVDRRIDNEVILKFVVIDTGIGIPEDKLSLIFEAFSQADGSITRRYGGTGLGLTISTRLVEMMKGKLVVDSTPEKGSKFEFIAQFPITEPGVNEKFKSIQLNEINTLIIDDNIRTCKVLKQMVTEFGIHADFSSSADEAFRMIKKSVDEKKTYDFIFIDAQLDGRDGLLVSDAIKSDPQLQQCSIILLICGSGQRGNGEGTNSIISGYLTKPVSPTELLEIFQQKSVSIQQRKEIKKSCIAPPKCCSADILLAEDNIVNQRLAIRILEKFGHKVTLAENGLQAVAACKLKKFDLILMDLQMPHMGGFEATSEIIKMESELGRKTPIIAMTAHALAKDKDKCLNAGMDDYISKPINQEHLNALIVKHIKKNPSPSSSPSSEASSHPNTDNHYLLEDRDHDFSDGEKDLDDETLSQDQDPNDMDQDRNEIDKSPSTFYQDSSNNSSPTNSLSLHQHEKEKKHYHVRPKPLDGNEPQFLIQPLQLTPFQSPGQYSSYCDNIYENQILPSKLNKELAKDFLTEYKDYMNSMVSCIQKNDYKKLQTTLDKLKKYKVFSSNIQRSILEMERKLVSCYSQSQPPSLEILSPQRKDIQQEITRILPCISRLISTKNKSILNSPPPLSPSSPSQ</sequence>
<feature type="compositionally biased region" description="Low complexity" evidence="12">
    <location>
        <begin position="1236"/>
        <end position="1250"/>
    </location>
</feature>
<feature type="domain" description="HAMP" evidence="15">
    <location>
        <begin position="105"/>
        <end position="157"/>
    </location>
</feature>
<dbReference type="Proteomes" id="UP000695562">
    <property type="component" value="Unassembled WGS sequence"/>
</dbReference>
<evidence type="ECO:0000256" key="10">
    <source>
        <dbReference type="ARBA" id="ARBA00023224"/>
    </source>
</evidence>
<feature type="domain" description="Response regulatory" evidence="14">
    <location>
        <begin position="1114"/>
        <end position="1232"/>
    </location>
</feature>
<evidence type="ECO:0000256" key="2">
    <source>
        <dbReference type="ARBA" id="ARBA00012438"/>
    </source>
</evidence>
<dbReference type="SUPFAM" id="SSF58104">
    <property type="entry name" value="Methyl-accepting chemotaxis protein (MCP) signaling domain"/>
    <property type="match status" value="3"/>
</dbReference>
<keyword evidence="7" id="KW-0418">Kinase</keyword>
<dbReference type="Gene3D" id="1.20.120.1530">
    <property type="match status" value="5"/>
</dbReference>
<feature type="domain" description="HAMP" evidence="15">
    <location>
        <begin position="565"/>
        <end position="617"/>
    </location>
</feature>
<dbReference type="SMART" id="SM00304">
    <property type="entry name" value="HAMP"/>
    <property type="match status" value="8"/>
</dbReference>
<dbReference type="CDD" id="cd16922">
    <property type="entry name" value="HATPase_EvgS-ArcB-TorS-like"/>
    <property type="match status" value="1"/>
</dbReference>
<dbReference type="CDD" id="cd06225">
    <property type="entry name" value="HAMP"/>
    <property type="match status" value="7"/>
</dbReference>
<dbReference type="InterPro" id="IPR036097">
    <property type="entry name" value="HisK_dim/P_sf"/>
</dbReference>
<feature type="compositionally biased region" description="Low complexity" evidence="12">
    <location>
        <begin position="1304"/>
        <end position="1316"/>
    </location>
</feature>
<keyword evidence="5" id="KW-0677">Repeat</keyword>
<dbReference type="GO" id="GO:0000155">
    <property type="term" value="F:phosphorelay sensor kinase activity"/>
    <property type="evidence" value="ECO:0007669"/>
    <property type="project" value="InterPro"/>
</dbReference>
<dbReference type="GO" id="GO:0005524">
    <property type="term" value="F:ATP binding"/>
    <property type="evidence" value="ECO:0007669"/>
    <property type="project" value="UniProtKB-KW"/>
</dbReference>
<dbReference type="SMART" id="SM00388">
    <property type="entry name" value="HisKA"/>
    <property type="match status" value="1"/>
</dbReference>
<keyword evidence="3 11" id="KW-0597">Phosphoprotein</keyword>
<dbReference type="FunFam" id="3.30.565.10:FF:000010">
    <property type="entry name" value="Sensor histidine kinase RcsC"/>
    <property type="match status" value="1"/>
</dbReference>
<feature type="domain" description="HAMP" evidence="15">
    <location>
        <begin position="197"/>
        <end position="249"/>
    </location>
</feature>
<protein>
    <recommendedName>
        <fullName evidence="2">histidine kinase</fullName>
        <ecNumber evidence="2">2.7.13.3</ecNumber>
    </recommendedName>
</protein>
<dbReference type="InterPro" id="IPR005467">
    <property type="entry name" value="His_kinase_dom"/>
</dbReference>
<dbReference type="FunFam" id="1.10.287.130:FF:000002">
    <property type="entry name" value="Two-component osmosensing histidine kinase"/>
    <property type="match status" value="1"/>
</dbReference>
<dbReference type="Gene3D" id="3.40.50.2300">
    <property type="match status" value="2"/>
</dbReference>
<dbReference type="CDD" id="cd17546">
    <property type="entry name" value="REC_hyHK_CKI1_RcsC-like"/>
    <property type="match status" value="1"/>
</dbReference>
<evidence type="ECO:0000256" key="5">
    <source>
        <dbReference type="ARBA" id="ARBA00022737"/>
    </source>
</evidence>
<keyword evidence="6" id="KW-0547">Nucleotide-binding</keyword>
<evidence type="ECO:0000259" key="14">
    <source>
        <dbReference type="PROSITE" id="PS50110"/>
    </source>
</evidence>
<organism evidence="16 17">
    <name type="scientific">Polysphondylium violaceum</name>
    <dbReference type="NCBI Taxonomy" id="133409"/>
    <lineage>
        <taxon>Eukaryota</taxon>
        <taxon>Amoebozoa</taxon>
        <taxon>Evosea</taxon>
        <taxon>Eumycetozoa</taxon>
        <taxon>Dictyostelia</taxon>
        <taxon>Dictyosteliales</taxon>
        <taxon>Dictyosteliaceae</taxon>
        <taxon>Polysphondylium</taxon>
    </lineage>
</organism>
<dbReference type="InterPro" id="IPR001789">
    <property type="entry name" value="Sig_transdc_resp-reg_receiver"/>
</dbReference>
<dbReference type="Gene3D" id="3.30.565.10">
    <property type="entry name" value="Histidine kinase-like ATPase, C-terminal domain"/>
    <property type="match status" value="1"/>
</dbReference>
<dbReference type="SMART" id="SM00448">
    <property type="entry name" value="REC"/>
    <property type="match status" value="2"/>
</dbReference>
<accession>A0A8J4PSA6</accession>
<dbReference type="InterPro" id="IPR004358">
    <property type="entry name" value="Sig_transdc_His_kin-like_C"/>
</dbReference>
<feature type="region of interest" description="Disordered" evidence="12">
    <location>
        <begin position="1233"/>
        <end position="1338"/>
    </location>
</feature>
<dbReference type="PROSITE" id="PS50109">
    <property type="entry name" value="HIS_KIN"/>
    <property type="match status" value="1"/>
</dbReference>
<feature type="domain" description="HAMP" evidence="15">
    <location>
        <begin position="289"/>
        <end position="341"/>
    </location>
</feature>
<evidence type="ECO:0000256" key="9">
    <source>
        <dbReference type="ARBA" id="ARBA00023012"/>
    </source>
</evidence>
<evidence type="ECO:0000259" key="15">
    <source>
        <dbReference type="PROSITE" id="PS50885"/>
    </source>
</evidence>
<keyword evidence="10" id="KW-0807">Transducer</keyword>
<dbReference type="Pfam" id="PF00512">
    <property type="entry name" value="HisKA"/>
    <property type="match status" value="1"/>
</dbReference>
<feature type="modified residue" description="4-aspartylphosphate" evidence="11">
    <location>
        <position position="1163"/>
    </location>
</feature>
<dbReference type="Pfam" id="PF02518">
    <property type="entry name" value="HATPase_c"/>
    <property type="match status" value="1"/>
</dbReference>
<keyword evidence="9" id="KW-0902">Two-component regulatory system</keyword>
<feature type="domain" description="HAMP" evidence="15">
    <location>
        <begin position="13"/>
        <end position="65"/>
    </location>
</feature>
<evidence type="ECO:0000259" key="13">
    <source>
        <dbReference type="PROSITE" id="PS50109"/>
    </source>
</evidence>
<comment type="caution">
    <text evidence="16">The sequence shown here is derived from an EMBL/GenBank/DDBJ whole genome shotgun (WGS) entry which is preliminary data.</text>
</comment>
<dbReference type="GO" id="GO:0071474">
    <property type="term" value="P:cellular hyperosmotic response"/>
    <property type="evidence" value="ECO:0007669"/>
    <property type="project" value="TreeGrafter"/>
</dbReference>
<dbReference type="EMBL" id="AJWJ01000313">
    <property type="protein sequence ID" value="KAF2072065.1"/>
    <property type="molecule type" value="Genomic_DNA"/>
</dbReference>
<evidence type="ECO:0000256" key="7">
    <source>
        <dbReference type="ARBA" id="ARBA00022777"/>
    </source>
</evidence>
<dbReference type="SUPFAM" id="SSF55874">
    <property type="entry name" value="ATPase domain of HSP90 chaperone/DNA topoisomerase II/histidine kinase"/>
    <property type="match status" value="1"/>
</dbReference>
<feature type="domain" description="Response regulatory" evidence="14">
    <location>
        <begin position="970"/>
        <end position="1091"/>
    </location>
</feature>
<dbReference type="SMART" id="SM00387">
    <property type="entry name" value="HATPase_c"/>
    <property type="match status" value="1"/>
</dbReference>
<dbReference type="OrthoDB" id="10266508at2759"/>
<dbReference type="Pfam" id="PF00072">
    <property type="entry name" value="Response_reg"/>
    <property type="match status" value="2"/>
</dbReference>
<keyword evidence="17" id="KW-1185">Reference proteome</keyword>
<reference evidence="16" key="1">
    <citation type="submission" date="2020-01" db="EMBL/GenBank/DDBJ databases">
        <title>Development of genomics and gene disruption for Polysphondylium violaceum indicates a role for the polyketide synthase stlB in stalk morphogenesis.</title>
        <authorList>
            <person name="Narita B."/>
            <person name="Kawabe Y."/>
            <person name="Kin K."/>
            <person name="Saito T."/>
            <person name="Gibbs R."/>
            <person name="Kuspa A."/>
            <person name="Muzny D."/>
            <person name="Queller D."/>
            <person name="Richards S."/>
            <person name="Strassman J."/>
            <person name="Sucgang R."/>
            <person name="Worley K."/>
            <person name="Schaap P."/>
        </authorList>
    </citation>
    <scope>NUCLEOTIDE SEQUENCE</scope>
    <source>
        <strain evidence="16">QSvi11</strain>
    </source>
</reference>
<keyword evidence="4" id="KW-0808">Transferase</keyword>
<feature type="compositionally biased region" description="Basic and acidic residues" evidence="12">
    <location>
        <begin position="1256"/>
        <end position="1269"/>
    </location>
</feature>
<dbReference type="Gene3D" id="1.10.287.130">
    <property type="match status" value="1"/>
</dbReference>
<feature type="domain" description="HAMP" evidence="15">
    <location>
        <begin position="657"/>
        <end position="709"/>
    </location>
</feature>
<feature type="domain" description="HAMP" evidence="15">
    <location>
        <begin position="381"/>
        <end position="433"/>
    </location>
</feature>
<dbReference type="PANTHER" id="PTHR45339:SF1">
    <property type="entry name" value="HYBRID SIGNAL TRANSDUCTION HISTIDINE KINASE J"/>
    <property type="match status" value="1"/>
</dbReference>
<dbReference type="PRINTS" id="PR00344">
    <property type="entry name" value="BCTRLSENSOR"/>
</dbReference>